<dbReference type="GO" id="GO:0016070">
    <property type="term" value="P:RNA metabolic process"/>
    <property type="evidence" value="ECO:0007669"/>
    <property type="project" value="InterPro"/>
</dbReference>
<name>I0K853_9BACT</name>
<evidence type="ECO:0000313" key="3">
    <source>
        <dbReference type="Proteomes" id="UP000011058"/>
    </source>
</evidence>
<dbReference type="GO" id="GO:0005737">
    <property type="term" value="C:cytoplasm"/>
    <property type="evidence" value="ECO:0007669"/>
    <property type="project" value="InterPro"/>
</dbReference>
<dbReference type="AlphaFoldDB" id="I0K853"/>
<dbReference type="KEGG" id="fae:FAES_2297"/>
<feature type="domain" description="Toxin SymE-like" evidence="1">
    <location>
        <begin position="29"/>
        <end position="77"/>
    </location>
</feature>
<protein>
    <recommendedName>
        <fullName evidence="1">Toxin SymE-like domain-containing protein</fullName>
    </recommendedName>
</protein>
<gene>
    <name evidence="2" type="ORF">FAES_2297</name>
</gene>
<proteinExistence type="predicted"/>
<dbReference type="Pfam" id="PF08845">
    <property type="entry name" value="SymE_toxin"/>
    <property type="match status" value="1"/>
</dbReference>
<dbReference type="InterPro" id="IPR014944">
    <property type="entry name" value="Toxin_SymE-like"/>
</dbReference>
<dbReference type="STRING" id="1166018.FAES_2297"/>
<dbReference type="eggNOG" id="ENOG502ZJ45">
    <property type="taxonomic scope" value="Bacteria"/>
</dbReference>
<reference evidence="2 3" key="1">
    <citation type="journal article" date="2012" name="J. Bacteriol.">
        <title>Genome Sequence of Fibrella aestuarina BUZ 2T, a Filamentous Marine Bacterium.</title>
        <authorList>
            <person name="Filippini M."/>
            <person name="Qi W."/>
            <person name="Blom J."/>
            <person name="Goesmann A."/>
            <person name="Smits T.H."/>
            <person name="Bagheri H.C."/>
        </authorList>
    </citation>
    <scope>NUCLEOTIDE SEQUENCE [LARGE SCALE GENOMIC DNA]</scope>
    <source>
        <strain evidence="3">BUZ 2T</strain>
    </source>
</reference>
<dbReference type="EMBL" id="HE796683">
    <property type="protein sequence ID" value="CCH00306.1"/>
    <property type="molecule type" value="Genomic_DNA"/>
</dbReference>
<keyword evidence="3" id="KW-1185">Reference proteome</keyword>
<dbReference type="GO" id="GO:0016788">
    <property type="term" value="F:hydrolase activity, acting on ester bonds"/>
    <property type="evidence" value="ECO:0007669"/>
    <property type="project" value="InterPro"/>
</dbReference>
<dbReference type="GO" id="GO:0003723">
    <property type="term" value="F:RNA binding"/>
    <property type="evidence" value="ECO:0007669"/>
    <property type="project" value="InterPro"/>
</dbReference>
<evidence type="ECO:0000313" key="2">
    <source>
        <dbReference type="EMBL" id="CCH00306.1"/>
    </source>
</evidence>
<accession>I0K853</accession>
<dbReference type="Proteomes" id="UP000011058">
    <property type="component" value="Chromosome"/>
</dbReference>
<dbReference type="HOGENOM" id="CLU_2568794_0_0_10"/>
<sequence length="81" mass="9074">MRAGAYDTGPQSKLGCSLPIQTMQSKRKIGAMTRKNARRQLVWFPALQLAGQWMTQAGFEIGQQVVVTIENGKIIIHQFEL</sequence>
<evidence type="ECO:0000259" key="1">
    <source>
        <dbReference type="Pfam" id="PF08845"/>
    </source>
</evidence>
<organism evidence="2 3">
    <name type="scientific">Fibrella aestuarina BUZ 2</name>
    <dbReference type="NCBI Taxonomy" id="1166018"/>
    <lineage>
        <taxon>Bacteria</taxon>
        <taxon>Pseudomonadati</taxon>
        <taxon>Bacteroidota</taxon>
        <taxon>Cytophagia</taxon>
        <taxon>Cytophagales</taxon>
        <taxon>Spirosomataceae</taxon>
        <taxon>Fibrella</taxon>
    </lineage>
</organism>